<keyword evidence="4" id="KW-0804">Transcription</keyword>
<dbReference type="Gene3D" id="1.10.10.10">
    <property type="entry name" value="Winged helix-like DNA-binding domain superfamily/Winged helix DNA-binding domain"/>
    <property type="match status" value="1"/>
</dbReference>
<protein>
    <recommendedName>
        <fullName evidence="1">Stage 0 sporulation protein A homolog</fullName>
    </recommendedName>
</protein>
<feature type="DNA-binding region" description="OmpR/PhoB-type" evidence="7">
    <location>
        <begin position="124"/>
        <end position="220"/>
    </location>
</feature>
<accession>A0ABS1IX89</accession>
<dbReference type="Gene3D" id="3.40.50.2300">
    <property type="match status" value="1"/>
</dbReference>
<evidence type="ECO:0000313" key="11">
    <source>
        <dbReference type="Proteomes" id="UP000604730"/>
    </source>
</evidence>
<evidence type="ECO:0000256" key="5">
    <source>
        <dbReference type="ARBA" id="ARBA00024867"/>
    </source>
</evidence>
<evidence type="ECO:0000259" key="8">
    <source>
        <dbReference type="PROSITE" id="PS50110"/>
    </source>
</evidence>
<sequence>MKIFIIEDEMTIREELIELLQKYGYECSSSDDFRHISEAALSSGADLILLDINLPYQDGFQVCREIRQKSTVPVIVLTSRNNDFDELMSLNTGADDYISKPYNAQVLLARIQKLLERTYDVQDNVTITYKGLTLNVLKAEISYKGQSKALTKNEMGILRMLMMNKGNIIPRDAIIDELWQSEEFIDENTLNVNIVRLRKTLAEIGLPDYLKTKRGLGYCI</sequence>
<dbReference type="PROSITE" id="PS51755">
    <property type="entry name" value="OMPR_PHOB"/>
    <property type="match status" value="1"/>
</dbReference>
<dbReference type="EMBL" id="JAEPRJ010000001">
    <property type="protein sequence ID" value="MBK5896430.1"/>
    <property type="molecule type" value="Genomic_DNA"/>
</dbReference>
<keyword evidence="3 7" id="KW-0238">DNA-binding</keyword>
<evidence type="ECO:0000313" key="10">
    <source>
        <dbReference type="EMBL" id="MBK5896430.1"/>
    </source>
</evidence>
<feature type="modified residue" description="4-aspartylphosphate" evidence="6">
    <location>
        <position position="51"/>
    </location>
</feature>
<evidence type="ECO:0000256" key="4">
    <source>
        <dbReference type="ARBA" id="ARBA00023163"/>
    </source>
</evidence>
<evidence type="ECO:0000259" key="9">
    <source>
        <dbReference type="PROSITE" id="PS51755"/>
    </source>
</evidence>
<feature type="domain" description="OmpR/PhoB-type" evidence="9">
    <location>
        <begin position="124"/>
        <end position="220"/>
    </location>
</feature>
<organism evidence="10 11">
    <name type="scientific">Catonella massiliensis</name>
    <dbReference type="NCBI Taxonomy" id="2799636"/>
    <lineage>
        <taxon>Bacteria</taxon>
        <taxon>Bacillati</taxon>
        <taxon>Bacillota</taxon>
        <taxon>Clostridia</taxon>
        <taxon>Lachnospirales</taxon>
        <taxon>Lachnospiraceae</taxon>
        <taxon>Catonella</taxon>
    </lineage>
</organism>
<dbReference type="PROSITE" id="PS50110">
    <property type="entry name" value="RESPONSE_REGULATORY"/>
    <property type="match status" value="1"/>
</dbReference>
<dbReference type="RefSeq" id="WP_208428002.1">
    <property type="nucleotide sequence ID" value="NZ_JAEPRJ010000001.1"/>
</dbReference>
<evidence type="ECO:0000256" key="1">
    <source>
        <dbReference type="ARBA" id="ARBA00018672"/>
    </source>
</evidence>
<gene>
    <name evidence="10" type="ORF">JJN12_01335</name>
</gene>
<dbReference type="InterPro" id="IPR016032">
    <property type="entry name" value="Sig_transdc_resp-reg_C-effctor"/>
</dbReference>
<feature type="domain" description="Response regulatory" evidence="8">
    <location>
        <begin position="2"/>
        <end position="115"/>
    </location>
</feature>
<dbReference type="PANTHER" id="PTHR48111:SF43">
    <property type="entry name" value="STAGE 0 SPORULATION PROTEIN A HOMOLOG"/>
    <property type="match status" value="1"/>
</dbReference>
<evidence type="ECO:0000256" key="6">
    <source>
        <dbReference type="PROSITE-ProRule" id="PRU00169"/>
    </source>
</evidence>
<dbReference type="SUPFAM" id="SSF46894">
    <property type="entry name" value="C-terminal effector domain of the bipartite response regulators"/>
    <property type="match status" value="1"/>
</dbReference>
<dbReference type="InterPro" id="IPR039420">
    <property type="entry name" value="WalR-like"/>
</dbReference>
<dbReference type="SUPFAM" id="SSF52172">
    <property type="entry name" value="CheY-like"/>
    <property type="match status" value="1"/>
</dbReference>
<dbReference type="InterPro" id="IPR001789">
    <property type="entry name" value="Sig_transdc_resp-reg_receiver"/>
</dbReference>
<dbReference type="CDD" id="cd00383">
    <property type="entry name" value="trans_reg_C"/>
    <property type="match status" value="1"/>
</dbReference>
<evidence type="ECO:0000256" key="3">
    <source>
        <dbReference type="ARBA" id="ARBA00023125"/>
    </source>
</evidence>
<dbReference type="InterPro" id="IPR036388">
    <property type="entry name" value="WH-like_DNA-bd_sf"/>
</dbReference>
<dbReference type="InterPro" id="IPR011006">
    <property type="entry name" value="CheY-like_superfamily"/>
</dbReference>
<dbReference type="InterPro" id="IPR001867">
    <property type="entry name" value="OmpR/PhoB-type_DNA-bd"/>
</dbReference>
<dbReference type="Pfam" id="PF00486">
    <property type="entry name" value="Trans_reg_C"/>
    <property type="match status" value="1"/>
</dbReference>
<comment type="function">
    <text evidence="5">May play the central regulatory role in sporulation. It may be an element of the effector pathway responsible for the activation of sporulation genes in response to nutritional stress. Spo0A may act in concert with spo0H (a sigma factor) to control the expression of some genes that are critical to the sporulation process.</text>
</comment>
<dbReference type="Proteomes" id="UP000604730">
    <property type="component" value="Unassembled WGS sequence"/>
</dbReference>
<proteinExistence type="predicted"/>
<dbReference type="SMART" id="SM00862">
    <property type="entry name" value="Trans_reg_C"/>
    <property type="match status" value="1"/>
</dbReference>
<dbReference type="PANTHER" id="PTHR48111">
    <property type="entry name" value="REGULATOR OF RPOS"/>
    <property type="match status" value="1"/>
</dbReference>
<keyword evidence="6" id="KW-0597">Phosphoprotein</keyword>
<keyword evidence="11" id="KW-1185">Reference proteome</keyword>
<keyword evidence="2" id="KW-0805">Transcription regulation</keyword>
<dbReference type="SMART" id="SM00448">
    <property type="entry name" value="REC"/>
    <property type="match status" value="1"/>
</dbReference>
<reference evidence="10 11" key="1">
    <citation type="submission" date="2021-01" db="EMBL/GenBank/DDBJ databases">
        <title>Isolation and description of Catonella massiliensis sp. nov., a novel Catonella species, isolated from a stable periodontitis subject.</title>
        <authorList>
            <person name="Antezack A."/>
            <person name="Boxberger M."/>
            <person name="La Scola B."/>
            <person name="Monnet-Corti V."/>
        </authorList>
    </citation>
    <scope>NUCLEOTIDE SEQUENCE [LARGE SCALE GENOMIC DNA]</scope>
    <source>
        <strain evidence="10 11">Marseille-Q4567</strain>
    </source>
</reference>
<evidence type="ECO:0000256" key="2">
    <source>
        <dbReference type="ARBA" id="ARBA00023015"/>
    </source>
</evidence>
<name>A0ABS1IX89_9FIRM</name>
<evidence type="ECO:0000256" key="7">
    <source>
        <dbReference type="PROSITE-ProRule" id="PRU01091"/>
    </source>
</evidence>
<dbReference type="Pfam" id="PF00072">
    <property type="entry name" value="Response_reg"/>
    <property type="match status" value="1"/>
</dbReference>
<comment type="caution">
    <text evidence="10">The sequence shown here is derived from an EMBL/GenBank/DDBJ whole genome shotgun (WGS) entry which is preliminary data.</text>
</comment>